<evidence type="ECO:0000313" key="2">
    <source>
        <dbReference type="Proteomes" id="UP001056120"/>
    </source>
</evidence>
<protein>
    <submittedName>
        <fullName evidence="1">Uncharacterized protein</fullName>
    </submittedName>
</protein>
<comment type="caution">
    <text evidence="1">The sequence shown here is derived from an EMBL/GenBank/DDBJ whole genome shotgun (WGS) entry which is preliminary data.</text>
</comment>
<dbReference type="EMBL" id="CM042024">
    <property type="protein sequence ID" value="KAI3810478.1"/>
    <property type="molecule type" value="Genomic_DNA"/>
</dbReference>
<sequence>MQGRGKTVPTIFSAISPQIGQPESIGAKHDHIHLSVPSVPPPLPNKPPVRPFEQRTPLTHYITPMTGQPEVMEEEEIHNVSV</sequence>
<proteinExistence type="predicted"/>
<dbReference type="Proteomes" id="UP001056120">
    <property type="component" value="Linkage Group LG07"/>
</dbReference>
<keyword evidence="2" id="KW-1185">Reference proteome</keyword>
<reference evidence="1 2" key="2">
    <citation type="journal article" date="2022" name="Mol. Ecol. Resour.">
        <title>The genomes of chicory, endive, great burdock and yacon provide insights into Asteraceae paleo-polyploidization history and plant inulin production.</title>
        <authorList>
            <person name="Fan W."/>
            <person name="Wang S."/>
            <person name="Wang H."/>
            <person name="Wang A."/>
            <person name="Jiang F."/>
            <person name="Liu H."/>
            <person name="Zhao H."/>
            <person name="Xu D."/>
            <person name="Zhang Y."/>
        </authorList>
    </citation>
    <scope>NUCLEOTIDE SEQUENCE [LARGE SCALE GENOMIC DNA]</scope>
    <source>
        <strain evidence="2">cv. Yunnan</strain>
        <tissue evidence="1">Leaves</tissue>
    </source>
</reference>
<evidence type="ECO:0000313" key="1">
    <source>
        <dbReference type="EMBL" id="KAI3810478.1"/>
    </source>
</evidence>
<name>A0ACB9IS45_9ASTR</name>
<reference evidence="2" key="1">
    <citation type="journal article" date="2022" name="Mol. Ecol. Resour.">
        <title>The genomes of chicory, endive, great burdock and yacon provide insights into Asteraceae palaeo-polyploidization history and plant inulin production.</title>
        <authorList>
            <person name="Fan W."/>
            <person name="Wang S."/>
            <person name="Wang H."/>
            <person name="Wang A."/>
            <person name="Jiang F."/>
            <person name="Liu H."/>
            <person name="Zhao H."/>
            <person name="Xu D."/>
            <person name="Zhang Y."/>
        </authorList>
    </citation>
    <scope>NUCLEOTIDE SEQUENCE [LARGE SCALE GENOMIC DNA]</scope>
    <source>
        <strain evidence="2">cv. Yunnan</strain>
    </source>
</reference>
<organism evidence="1 2">
    <name type="scientific">Smallanthus sonchifolius</name>
    <dbReference type="NCBI Taxonomy" id="185202"/>
    <lineage>
        <taxon>Eukaryota</taxon>
        <taxon>Viridiplantae</taxon>
        <taxon>Streptophyta</taxon>
        <taxon>Embryophyta</taxon>
        <taxon>Tracheophyta</taxon>
        <taxon>Spermatophyta</taxon>
        <taxon>Magnoliopsida</taxon>
        <taxon>eudicotyledons</taxon>
        <taxon>Gunneridae</taxon>
        <taxon>Pentapetalae</taxon>
        <taxon>asterids</taxon>
        <taxon>campanulids</taxon>
        <taxon>Asterales</taxon>
        <taxon>Asteraceae</taxon>
        <taxon>Asteroideae</taxon>
        <taxon>Heliantheae alliance</taxon>
        <taxon>Millerieae</taxon>
        <taxon>Smallanthus</taxon>
    </lineage>
</organism>
<gene>
    <name evidence="1" type="ORF">L1987_20093</name>
</gene>
<accession>A0ACB9IS45</accession>